<evidence type="ECO:0000313" key="3">
    <source>
        <dbReference type="EMBL" id="THC95053.1"/>
    </source>
</evidence>
<reference evidence="3 4" key="1">
    <citation type="submission" date="2019-03" db="EMBL/GenBank/DDBJ databases">
        <title>The genome sequence of a newly discovered highly antifungal drug resistant Aspergillus species, Aspergillus tanneri NIH 1004.</title>
        <authorList>
            <person name="Mounaud S."/>
            <person name="Singh I."/>
            <person name="Joardar V."/>
            <person name="Pakala S."/>
            <person name="Pakala S."/>
            <person name="Venepally P."/>
            <person name="Hoover J."/>
            <person name="Nierman W."/>
            <person name="Chung J."/>
            <person name="Losada L."/>
        </authorList>
    </citation>
    <scope>NUCLEOTIDE SEQUENCE [LARGE SCALE GENOMIC DNA]</scope>
    <source>
        <strain evidence="3 4">NIH1004</strain>
    </source>
</reference>
<gene>
    <name evidence="2" type="ORF">ATNIH1004_008277</name>
    <name evidence="3" type="ORF">EYZ11_005448</name>
</gene>
<dbReference type="Proteomes" id="UP000324241">
    <property type="component" value="Unassembled WGS sequence"/>
</dbReference>
<dbReference type="GeneID" id="54330979"/>
<dbReference type="SUPFAM" id="SSF54427">
    <property type="entry name" value="NTF2-like"/>
    <property type="match status" value="1"/>
</dbReference>
<organism evidence="3 4">
    <name type="scientific">Aspergillus tanneri</name>
    <dbReference type="NCBI Taxonomy" id="1220188"/>
    <lineage>
        <taxon>Eukaryota</taxon>
        <taxon>Fungi</taxon>
        <taxon>Dikarya</taxon>
        <taxon>Ascomycota</taxon>
        <taxon>Pezizomycotina</taxon>
        <taxon>Eurotiomycetes</taxon>
        <taxon>Eurotiomycetidae</taxon>
        <taxon>Eurotiales</taxon>
        <taxon>Aspergillaceae</taxon>
        <taxon>Aspergillus</taxon>
        <taxon>Aspergillus subgen. Circumdati</taxon>
    </lineage>
</organism>
<proteinExistence type="predicted"/>
<evidence type="ECO:0000313" key="2">
    <source>
        <dbReference type="EMBL" id="KAA8644079.1"/>
    </source>
</evidence>
<dbReference type="Gene3D" id="3.10.450.50">
    <property type="match status" value="1"/>
</dbReference>
<dbReference type="EMBL" id="SOSA01000175">
    <property type="protein sequence ID" value="THC95053.1"/>
    <property type="molecule type" value="Genomic_DNA"/>
</dbReference>
<reference evidence="2 5" key="2">
    <citation type="submission" date="2019-08" db="EMBL/GenBank/DDBJ databases">
        <title>The genome sequence of a newly discovered highly antifungal drug resistant Aspergillus species, Aspergillus tanneri NIH 1004.</title>
        <authorList>
            <person name="Mounaud S."/>
            <person name="Singh I."/>
            <person name="Joardar V."/>
            <person name="Pakala S."/>
            <person name="Pakala S."/>
            <person name="Venepally P."/>
            <person name="Chung J.K."/>
            <person name="Losada L."/>
            <person name="Nierman W.C."/>
        </authorList>
    </citation>
    <scope>NUCLEOTIDE SEQUENCE [LARGE SCALE GENOMIC DNA]</scope>
    <source>
        <strain evidence="2 5">NIH1004</strain>
    </source>
</reference>
<evidence type="ECO:0000259" key="1">
    <source>
        <dbReference type="Pfam" id="PF13577"/>
    </source>
</evidence>
<protein>
    <recommendedName>
        <fullName evidence="1">SnoaL-like domain-containing protein</fullName>
    </recommendedName>
</protein>
<sequence>MASDWSLPAALSPALTTREAIADALHRCMIGMDTNDTALFDSAHTQDAQWNIGGRVVQGLQAIHRECYEKTIMTLDTTHYVTNIRIHVLDGASEGSLSALYQAKHFRGQTGTVPGAPSYTMGGVYFLNLVKDETDGLWKIKEFRMKKLWVEGDPSVMGH</sequence>
<accession>A0A4S3JI48</accession>
<evidence type="ECO:0000313" key="4">
    <source>
        <dbReference type="Proteomes" id="UP000308092"/>
    </source>
</evidence>
<dbReference type="RefSeq" id="XP_033423440.1">
    <property type="nucleotide sequence ID" value="XM_033572888.1"/>
</dbReference>
<evidence type="ECO:0000313" key="5">
    <source>
        <dbReference type="Proteomes" id="UP000324241"/>
    </source>
</evidence>
<dbReference type="STRING" id="1220188.A0A4S3JI48"/>
<dbReference type="Pfam" id="PF13577">
    <property type="entry name" value="SnoaL_4"/>
    <property type="match status" value="1"/>
</dbReference>
<feature type="domain" description="SnoaL-like" evidence="1">
    <location>
        <begin position="14"/>
        <end position="144"/>
    </location>
</feature>
<dbReference type="InterPro" id="IPR037401">
    <property type="entry name" value="SnoaL-like"/>
</dbReference>
<keyword evidence="4" id="KW-1185">Reference proteome</keyword>
<dbReference type="VEuPathDB" id="FungiDB:EYZ11_005448"/>
<dbReference type="Proteomes" id="UP000308092">
    <property type="component" value="Unassembled WGS sequence"/>
</dbReference>
<comment type="caution">
    <text evidence="3">The sequence shown here is derived from an EMBL/GenBank/DDBJ whole genome shotgun (WGS) entry which is preliminary data.</text>
</comment>
<dbReference type="InterPro" id="IPR032710">
    <property type="entry name" value="NTF2-like_dom_sf"/>
</dbReference>
<name>A0A4S3JI48_9EURO</name>
<dbReference type="EMBL" id="QUQM01000006">
    <property type="protein sequence ID" value="KAA8644079.1"/>
    <property type="molecule type" value="Genomic_DNA"/>
</dbReference>
<dbReference type="OrthoDB" id="2148716at2759"/>
<dbReference type="AlphaFoldDB" id="A0A4S3JI48"/>